<dbReference type="PANTHER" id="PTHR43775:SF49">
    <property type="entry name" value="SYNTHASE, PUTATIVE (JCVI)-RELATED"/>
    <property type="match status" value="1"/>
</dbReference>
<keyword evidence="1" id="KW-0596">Phosphopantetheine</keyword>
<dbReference type="CDD" id="cd00833">
    <property type="entry name" value="PKS"/>
    <property type="match status" value="1"/>
</dbReference>
<reference evidence="9 10" key="1">
    <citation type="submission" date="2024-07" db="EMBL/GenBank/DDBJ databases">
        <title>Section-level genome sequencing and comparative genomics of Aspergillus sections Usti and Cavernicolus.</title>
        <authorList>
            <consortium name="Lawrence Berkeley National Laboratory"/>
            <person name="Nybo J.L."/>
            <person name="Vesth T.C."/>
            <person name="Theobald S."/>
            <person name="Frisvad J.C."/>
            <person name="Larsen T.O."/>
            <person name="Kjaerboelling I."/>
            <person name="Rothschild-Mancinelli K."/>
            <person name="Lyhne E.K."/>
            <person name="Kogle M.E."/>
            <person name="Barry K."/>
            <person name="Clum A."/>
            <person name="Na H."/>
            <person name="Ledsgaard L."/>
            <person name="Lin J."/>
            <person name="Lipzen A."/>
            <person name="Kuo A."/>
            <person name="Riley R."/>
            <person name="Mondo S."/>
            <person name="Labutti K."/>
            <person name="Haridas S."/>
            <person name="Pangalinan J."/>
            <person name="Salamov A.A."/>
            <person name="Simmons B.A."/>
            <person name="Magnuson J.K."/>
            <person name="Chen J."/>
            <person name="Drula E."/>
            <person name="Henrissat B."/>
            <person name="Wiebenga A."/>
            <person name="Lubbers R.J."/>
            <person name="Gomes A.C."/>
            <person name="Makela M.R."/>
            <person name="Stajich J."/>
            <person name="Grigoriev I.V."/>
            <person name="Mortensen U.H."/>
            <person name="De Vries R.P."/>
            <person name="Baker S.E."/>
            <person name="Andersen M.R."/>
        </authorList>
    </citation>
    <scope>NUCLEOTIDE SEQUENCE [LARGE SCALE GENOMIC DNA]</scope>
    <source>
        <strain evidence="9 10">CBS 209.92</strain>
    </source>
</reference>
<name>A0ABR4G1V4_9EURO</name>
<evidence type="ECO:0000313" key="9">
    <source>
        <dbReference type="EMBL" id="KAL2792999.1"/>
    </source>
</evidence>
<dbReference type="InterPro" id="IPR020841">
    <property type="entry name" value="PKS_Beta-ketoAc_synthase_dom"/>
</dbReference>
<dbReference type="Pfam" id="PF14765">
    <property type="entry name" value="PS-DH"/>
    <property type="match status" value="1"/>
</dbReference>
<dbReference type="InterPro" id="IPR014031">
    <property type="entry name" value="Ketoacyl_synth_C"/>
</dbReference>
<dbReference type="InterPro" id="IPR014030">
    <property type="entry name" value="Ketoacyl_synth_N"/>
</dbReference>
<dbReference type="InterPro" id="IPR001227">
    <property type="entry name" value="Ac_transferase_dom_sf"/>
</dbReference>
<dbReference type="Pfam" id="PF08659">
    <property type="entry name" value="KR"/>
    <property type="match status" value="1"/>
</dbReference>
<dbReference type="Gene3D" id="3.40.50.720">
    <property type="entry name" value="NAD(P)-binding Rossmann-like Domain"/>
    <property type="match status" value="2"/>
</dbReference>
<evidence type="ECO:0000256" key="2">
    <source>
        <dbReference type="ARBA" id="ARBA00022553"/>
    </source>
</evidence>
<dbReference type="InterPro" id="IPR011032">
    <property type="entry name" value="GroES-like_sf"/>
</dbReference>
<dbReference type="InterPro" id="IPR016036">
    <property type="entry name" value="Malonyl_transacylase_ACP-bd"/>
</dbReference>
<evidence type="ECO:0000259" key="8">
    <source>
        <dbReference type="PROSITE" id="PS52019"/>
    </source>
</evidence>
<evidence type="ECO:0000256" key="4">
    <source>
        <dbReference type="ARBA" id="ARBA00022679"/>
    </source>
</evidence>
<dbReference type="InterPro" id="IPR057326">
    <property type="entry name" value="KR_dom"/>
</dbReference>
<feature type="domain" description="PKS/mFAS DH" evidence="8">
    <location>
        <begin position="929"/>
        <end position="1215"/>
    </location>
</feature>
<dbReference type="SUPFAM" id="SSF52151">
    <property type="entry name" value="FabD/lysophospholipase-like"/>
    <property type="match status" value="1"/>
</dbReference>
<accession>A0ABR4G1V4</accession>
<dbReference type="InterPro" id="IPR013217">
    <property type="entry name" value="Methyltransf_12"/>
</dbReference>
<dbReference type="Gene3D" id="3.10.129.110">
    <property type="entry name" value="Polyketide synthase dehydratase"/>
    <property type="match status" value="1"/>
</dbReference>
<dbReference type="SUPFAM" id="SSF53901">
    <property type="entry name" value="Thiolase-like"/>
    <property type="match status" value="1"/>
</dbReference>
<dbReference type="InterPro" id="IPR020843">
    <property type="entry name" value="ER"/>
</dbReference>
<dbReference type="InterPro" id="IPR032821">
    <property type="entry name" value="PKS_assoc"/>
</dbReference>
<evidence type="ECO:0000256" key="3">
    <source>
        <dbReference type="ARBA" id="ARBA00022603"/>
    </source>
</evidence>
<dbReference type="SUPFAM" id="SSF55048">
    <property type="entry name" value="Probable ACP-binding domain of malonyl-CoA ACP transacylase"/>
    <property type="match status" value="1"/>
</dbReference>
<organism evidence="9 10">
    <name type="scientific">Aspergillus keveii</name>
    <dbReference type="NCBI Taxonomy" id="714993"/>
    <lineage>
        <taxon>Eukaryota</taxon>
        <taxon>Fungi</taxon>
        <taxon>Dikarya</taxon>
        <taxon>Ascomycota</taxon>
        <taxon>Pezizomycotina</taxon>
        <taxon>Eurotiomycetes</taxon>
        <taxon>Eurotiomycetidae</taxon>
        <taxon>Eurotiales</taxon>
        <taxon>Aspergillaceae</taxon>
        <taxon>Aspergillus</taxon>
        <taxon>Aspergillus subgen. Nidulantes</taxon>
    </lineage>
</organism>
<dbReference type="InterPro" id="IPR029063">
    <property type="entry name" value="SAM-dependent_MTases_sf"/>
</dbReference>
<dbReference type="Gene3D" id="3.90.180.10">
    <property type="entry name" value="Medium-chain alcohol dehydrogenases, catalytic domain"/>
    <property type="match status" value="1"/>
</dbReference>
<dbReference type="InterPro" id="IPR013968">
    <property type="entry name" value="PKS_KR"/>
</dbReference>
<evidence type="ECO:0000313" key="10">
    <source>
        <dbReference type="Proteomes" id="UP001610563"/>
    </source>
</evidence>
<dbReference type="SUPFAM" id="SSF53335">
    <property type="entry name" value="S-adenosyl-L-methionine-dependent methyltransferases"/>
    <property type="match status" value="1"/>
</dbReference>
<dbReference type="Gene3D" id="3.40.366.10">
    <property type="entry name" value="Malonyl-Coenzyme A Acyl Carrier Protein, domain 2"/>
    <property type="match status" value="1"/>
</dbReference>
<evidence type="ECO:0000256" key="5">
    <source>
        <dbReference type="ARBA" id="ARBA00023268"/>
    </source>
</evidence>
<comment type="caution">
    <text evidence="9">The sequence shown here is derived from an EMBL/GenBank/DDBJ whole genome shotgun (WGS) entry which is preliminary data.</text>
</comment>
<feature type="domain" description="Ketosynthase family 3 (KS3)" evidence="7">
    <location>
        <begin position="47"/>
        <end position="464"/>
    </location>
</feature>
<keyword evidence="2" id="KW-0597">Phosphoprotein</keyword>
<dbReference type="InterPro" id="IPR049551">
    <property type="entry name" value="PKS_DH_C"/>
</dbReference>
<evidence type="ECO:0000259" key="7">
    <source>
        <dbReference type="PROSITE" id="PS52004"/>
    </source>
</evidence>
<dbReference type="CDD" id="cd02440">
    <property type="entry name" value="AdoMet_MTases"/>
    <property type="match status" value="1"/>
</dbReference>
<feature type="active site" description="Proton donor; for dehydratase activity" evidence="6">
    <location>
        <position position="1132"/>
    </location>
</feature>
<dbReference type="CDD" id="cd05195">
    <property type="entry name" value="enoyl_red"/>
    <property type="match status" value="1"/>
</dbReference>
<dbReference type="SMART" id="SM00822">
    <property type="entry name" value="PKS_KR"/>
    <property type="match status" value="1"/>
</dbReference>
<keyword evidence="10" id="KW-1185">Reference proteome</keyword>
<dbReference type="SMART" id="SM00827">
    <property type="entry name" value="PKS_AT"/>
    <property type="match status" value="1"/>
</dbReference>
<dbReference type="InterPro" id="IPR049552">
    <property type="entry name" value="PKS_DH_N"/>
</dbReference>
<dbReference type="InterPro" id="IPR016039">
    <property type="entry name" value="Thiolase-like"/>
</dbReference>
<dbReference type="Pfam" id="PF00698">
    <property type="entry name" value="Acyl_transf_1"/>
    <property type="match status" value="1"/>
</dbReference>
<dbReference type="PROSITE" id="PS52019">
    <property type="entry name" value="PKS_MFAS_DH"/>
    <property type="match status" value="1"/>
</dbReference>
<evidence type="ECO:0000256" key="6">
    <source>
        <dbReference type="PROSITE-ProRule" id="PRU01363"/>
    </source>
</evidence>
<dbReference type="SMART" id="SM00826">
    <property type="entry name" value="PKS_DH"/>
    <property type="match status" value="1"/>
</dbReference>
<feature type="region of interest" description="N-terminal hotdog fold" evidence="6">
    <location>
        <begin position="929"/>
        <end position="1059"/>
    </location>
</feature>
<dbReference type="Gene3D" id="3.40.47.10">
    <property type="match status" value="1"/>
</dbReference>
<evidence type="ECO:0008006" key="11">
    <source>
        <dbReference type="Google" id="ProtNLM"/>
    </source>
</evidence>
<dbReference type="Pfam" id="PF08242">
    <property type="entry name" value="Methyltransf_12"/>
    <property type="match status" value="1"/>
</dbReference>
<dbReference type="Gene3D" id="3.40.50.150">
    <property type="entry name" value="Vaccinia Virus protein VP39"/>
    <property type="match status" value="1"/>
</dbReference>
<dbReference type="SMART" id="SM00829">
    <property type="entry name" value="PKS_ER"/>
    <property type="match status" value="1"/>
</dbReference>
<dbReference type="InterPro" id="IPR050091">
    <property type="entry name" value="PKS_NRPS_Biosynth_Enz"/>
</dbReference>
<dbReference type="PROSITE" id="PS52004">
    <property type="entry name" value="KS3_2"/>
    <property type="match status" value="1"/>
</dbReference>
<dbReference type="PANTHER" id="PTHR43775">
    <property type="entry name" value="FATTY ACID SYNTHASE"/>
    <property type="match status" value="1"/>
</dbReference>
<dbReference type="Pfam" id="PF08240">
    <property type="entry name" value="ADH_N"/>
    <property type="match status" value="1"/>
</dbReference>
<dbReference type="InterPro" id="IPR020807">
    <property type="entry name" value="PKS_DH"/>
</dbReference>
<proteinExistence type="predicted"/>
<dbReference type="Pfam" id="PF02801">
    <property type="entry name" value="Ketoacyl-synt_C"/>
    <property type="match status" value="1"/>
</dbReference>
<keyword evidence="4" id="KW-0808">Transferase</keyword>
<dbReference type="Pfam" id="PF21089">
    <property type="entry name" value="PKS_DH_N"/>
    <property type="match status" value="1"/>
</dbReference>
<dbReference type="InterPro" id="IPR036291">
    <property type="entry name" value="NAD(P)-bd_dom_sf"/>
</dbReference>
<dbReference type="Pfam" id="PF16197">
    <property type="entry name" value="KAsynt_C_assoc"/>
    <property type="match status" value="1"/>
</dbReference>
<dbReference type="SUPFAM" id="SSF51735">
    <property type="entry name" value="NAD(P)-binding Rossmann-fold domains"/>
    <property type="match status" value="2"/>
</dbReference>
<keyword evidence="3" id="KW-0489">Methyltransferase</keyword>
<dbReference type="InterPro" id="IPR042104">
    <property type="entry name" value="PKS_dehydratase_sf"/>
</dbReference>
<keyword evidence="5" id="KW-0511">Multifunctional enzyme</keyword>
<dbReference type="Proteomes" id="UP001610563">
    <property type="component" value="Unassembled WGS sequence"/>
</dbReference>
<dbReference type="InterPro" id="IPR049900">
    <property type="entry name" value="PKS_mFAS_DH"/>
</dbReference>
<gene>
    <name evidence="9" type="ORF">BJX66DRAFT_339215</name>
</gene>
<dbReference type="Gene3D" id="3.30.70.3290">
    <property type="match status" value="1"/>
</dbReference>
<protein>
    <recommendedName>
        <fullName evidence="11">Polyketide synthase</fullName>
    </recommendedName>
</protein>
<dbReference type="InterPro" id="IPR016035">
    <property type="entry name" value="Acyl_Trfase/lysoPLipase"/>
</dbReference>
<sequence length="2480" mass="270989">MRTNEDPAIEAAEPPTCNVVPASYSSDTGYTGFSTTPDAEAKVRESPPPLAIVGMAARLPGGVNSIPDMYEFIRDKKDGSGEVPATRFNVNGFYSQGEVPYSMRTRNAYFLKDDIATVDASFFGASEVEVSGADPRARLLLEVVYECLENAGETDYRGKNIGCYIGAWGVDWCELTLKDGQQRNPLLGAAAGSFFISSYIAWNLDLHGPSMTIETACSSSMVALHEACQAIYSGECTSAIVGAANLILTPTLHMNLASSGVLSTSGLCKTFDTTADGFGRGEAVNAVLIKRLDDAIRDGDVIRAVIRATSVNNDGRTALLTTPSADAQEELIRAAYAKAGIEDIENTAYFECHGTGTQAGDTTEISAVRRAFPKGIHLGSAKPNFGHSEGASGITSMIKAVISLENKVLLPHIHMNEPNPAIPFESSNLVVPQESTSWPDGRKERISVNNFGVGGTNVHVILDSASSLNLNTKDDRMGDTQPHPRILVVSANSGKALSRQTENITTYLDKIPQGIRDLAYTLGERREHLAYRAFSLATEGQAVGPFNLGTASCDVSPEVTFVFTGQGAQWPAMGKALIESSELFRASIQRLDQALQRLSSPPTWTLEDGNREQLDRAELAQPLCCALQIGLVDLLTHWGIAPTSVIGHSSGEIAAAYAAGGLTAEAAIMVAYHRGYSLRKTQRRGGMAAVGRGRDAVTPYLVDGVLVACENSSQSVTLSGDYDKLTQIVDKIKEDDPDTLCRLLRVDKAYHSHHMRDAADSYEAALQALWVKGSSSMIPLFSTVNGTQITDPSLLGARYWRQNLECPVLFLTGVRALLDSDEEEKARVFVEIGPHSALSGPLRQILSEHQRGGSSSYIPSLVRGEDPNTSLLYTTGNLYNSGIPVDLHIINGPGSLLVDLPPYPWQHDTRYWNQGPGVEAWRLRQYPHHEILGSRVLGSTDSEPSWRNTLALDDASWLYGHRVMGKALFPGAGYIAMAGEAIQQISTPPTTAYQISHLLLKHALFIDSDECVELITNLRPVRISDIEDSRWHDFSITCVQGGETTRLCTGQIRAVPESAAPEMPLPHSTKPTRTVDAVAWYRALRTTGLDYSREFRGLDEVYADPVRYEATAALKSADLSASRYVMHPTTIDRCLQLLSVAIFRGLSRNMDIRCLPILFEDVYVGPESAEMHIQAQADAPQGNFISGNIGAMSGGKTQLSVKGARLRIFADDGSLEQERDFGSRPVWMPHIDSIPASAMNRSPPESHPEMKLLPRIVELYIAETASQMLHVEPVDGHLRKYKKWLVTEHTRIQNQRLWRFSDFGYMKDCPSDSSDPPGMVEWMQKEMAHGGHASIAPIAACMQRVTNNIVGIFAGTLKPLSVLMEDDGLRSMYDALLAFDNSAHFLSTLGHSYPEMRVLEIGAGTGSGTASFLDYLHSPDGSRLYSQYTFSDISAGFLTAAKERFARCDGMEYAVLDISKDPTEQGFKPESYDLIIASNVIHATPKLSDSLANMKSLLAPGGRLFLQELSGERRDAEFIFGLLPGWWVGENDRRSERPYVSVERWQEELKVAGFGNVEFTIYGEHAMAVALIMQAPRTAILPRSVNLLVPEELSEWVVDVQAYFEKERYQVNTYSLSQSPSLEGNVISLLDTAGPFFFDLDSANFQPLKECIRGPNVKHVLWVTKSSQITCQDPRYGLTQGFIRALHGESYANGASAATLEIDNFDTQAIRHLLQVYEDSCRTDSSAEPRRDEYALHDGVVHVGRFQSTNIGKELRKLADHDAPRRLGLETTGLLDSFYWREDFNSTPGEGEVRLQVKYVGLNFKDVITALGLIASPDQLGLEGSGVVQSVGPGVSHVRPGDKVVFLGPGSFTTHLTISALQVHPLPDGWSFEEGATSLVVAITAGQCLLNFANLQRGQTVLIHSACGGVGLAAIRICKVIGAEIYATVGNEEKVQHLMDTFGIPRSRIFNSRDTSFYDDLMRETQGRGVDYVLSSLSGELLRTSWKCVAPGGTMFDISRRDVLADAMLPMRYFQQRKSFVTLDLTEYTDKAGEDLPNYTDSVKRGLVGPITPVTCYDAADISAAFRHMQTGQHMGKIVVRMPDSPGELAARDTRADVRFSPDYAYLLSGGLGGLGRAISNWMVEKGARWMVYLSPSAGVSDAQRPFVAELKCQGCEAIFVSGSAGNIADIQKAISLSPKPIKGVFQLALALQDRTLERMAYEDWKVPLIPKVDGTWNLHRAFESIPLDFFVMFGSIAGAIGMLGQSNYAAGNSYLHALSMYRQSLGLPASLLDLGPVADIGFVARNPELVKTFGVHLECPFIQEGEMLDAIEALIDRSISPREMPADPDRGFSDPNHIVLGLTGTAPWLLARRDGRISILFNRAQKEQDSSPISDDVGDFVVQVEANPQILNDASTEEFLIEKLGMMIKSPTQKAATKKVDLKTLSNIAIDSLIAIEARAWARKRLGVQISLSEITAAGNVKGLVDLAIGEMKKRYQIA</sequence>
<dbReference type="Pfam" id="PF13602">
    <property type="entry name" value="ADH_zinc_N_2"/>
    <property type="match status" value="1"/>
</dbReference>
<dbReference type="Pfam" id="PF00109">
    <property type="entry name" value="ketoacyl-synt"/>
    <property type="match status" value="1"/>
</dbReference>
<feature type="active site" description="Proton acceptor; for dehydratase activity" evidence="6">
    <location>
        <position position="961"/>
    </location>
</feature>
<dbReference type="SMART" id="SM00825">
    <property type="entry name" value="PKS_KS"/>
    <property type="match status" value="1"/>
</dbReference>
<dbReference type="PROSITE" id="PS00606">
    <property type="entry name" value="KS3_1"/>
    <property type="match status" value="1"/>
</dbReference>
<dbReference type="EMBL" id="JBFTWV010000063">
    <property type="protein sequence ID" value="KAL2792999.1"/>
    <property type="molecule type" value="Genomic_DNA"/>
</dbReference>
<evidence type="ECO:0000256" key="1">
    <source>
        <dbReference type="ARBA" id="ARBA00022450"/>
    </source>
</evidence>
<dbReference type="SUPFAM" id="SSF50129">
    <property type="entry name" value="GroES-like"/>
    <property type="match status" value="1"/>
</dbReference>
<feature type="region of interest" description="C-terminal hotdog fold" evidence="6">
    <location>
        <begin position="1072"/>
        <end position="1215"/>
    </location>
</feature>
<dbReference type="InterPro" id="IPR014043">
    <property type="entry name" value="Acyl_transferase_dom"/>
</dbReference>
<dbReference type="InterPro" id="IPR018201">
    <property type="entry name" value="Ketoacyl_synth_AS"/>
</dbReference>
<dbReference type="InterPro" id="IPR013154">
    <property type="entry name" value="ADH-like_N"/>
</dbReference>